<dbReference type="InterPro" id="IPR006171">
    <property type="entry name" value="TOPRIM_dom"/>
</dbReference>
<dbReference type="HAMAP" id="MF_00017">
    <property type="entry name" value="RecR"/>
    <property type="match status" value="1"/>
</dbReference>
<evidence type="ECO:0000259" key="8">
    <source>
        <dbReference type="PROSITE" id="PS50880"/>
    </source>
</evidence>
<evidence type="ECO:0000256" key="3">
    <source>
        <dbReference type="ARBA" id="ARBA00022771"/>
    </source>
</evidence>
<dbReference type="PANTHER" id="PTHR30446">
    <property type="entry name" value="RECOMBINATION PROTEIN RECR"/>
    <property type="match status" value="1"/>
</dbReference>
<proteinExistence type="inferred from homology"/>
<dbReference type="Pfam" id="PF02132">
    <property type="entry name" value="RecR_ZnF"/>
    <property type="match status" value="1"/>
</dbReference>
<dbReference type="NCBIfam" id="TIGR00615">
    <property type="entry name" value="recR"/>
    <property type="match status" value="1"/>
</dbReference>
<keyword evidence="5 7" id="KW-0233">DNA recombination</keyword>
<dbReference type="EMBL" id="MFJK01000011">
    <property type="protein sequence ID" value="OGG18950.1"/>
    <property type="molecule type" value="Genomic_DNA"/>
</dbReference>
<keyword evidence="4 7" id="KW-0862">Zinc</keyword>
<evidence type="ECO:0000256" key="6">
    <source>
        <dbReference type="ARBA" id="ARBA00023204"/>
    </source>
</evidence>
<evidence type="ECO:0000256" key="7">
    <source>
        <dbReference type="HAMAP-Rule" id="MF_00017"/>
    </source>
</evidence>
<dbReference type="InterPro" id="IPR034137">
    <property type="entry name" value="TOPRIM_RecR"/>
</dbReference>
<dbReference type="InterPro" id="IPR015967">
    <property type="entry name" value="Rcmb_RecR_Znf"/>
</dbReference>
<name>A0A1F6A2R8_9BACT</name>
<dbReference type="CDD" id="cd01025">
    <property type="entry name" value="TOPRIM_recR"/>
    <property type="match status" value="1"/>
</dbReference>
<comment type="caution">
    <text evidence="9">The sequence shown here is derived from an EMBL/GenBank/DDBJ whole genome shotgun (WGS) entry which is preliminary data.</text>
</comment>
<dbReference type="InterPro" id="IPR000093">
    <property type="entry name" value="DNA_Rcmb_RecR"/>
</dbReference>
<keyword evidence="6 7" id="KW-0234">DNA repair</keyword>
<dbReference type="SMART" id="SM00493">
    <property type="entry name" value="TOPRIM"/>
    <property type="match status" value="1"/>
</dbReference>
<gene>
    <name evidence="7" type="primary">recR</name>
    <name evidence="9" type="ORF">A2721_02310</name>
</gene>
<evidence type="ECO:0000313" key="10">
    <source>
        <dbReference type="Proteomes" id="UP000177871"/>
    </source>
</evidence>
<dbReference type="Pfam" id="PF13662">
    <property type="entry name" value="Toprim_4"/>
    <property type="match status" value="1"/>
</dbReference>
<feature type="domain" description="Toprim" evidence="8">
    <location>
        <begin position="80"/>
        <end position="187"/>
    </location>
</feature>
<dbReference type="PROSITE" id="PS01300">
    <property type="entry name" value="RECR"/>
    <property type="match status" value="1"/>
</dbReference>
<dbReference type="GO" id="GO:0006310">
    <property type="term" value="P:DNA recombination"/>
    <property type="evidence" value="ECO:0007669"/>
    <property type="project" value="UniProtKB-UniRule"/>
</dbReference>
<dbReference type="PROSITE" id="PS50880">
    <property type="entry name" value="TOPRIM"/>
    <property type="match status" value="1"/>
</dbReference>
<dbReference type="Pfam" id="PF21176">
    <property type="entry name" value="RecR_HhH"/>
    <property type="match status" value="1"/>
</dbReference>
<dbReference type="GO" id="GO:0006281">
    <property type="term" value="P:DNA repair"/>
    <property type="evidence" value="ECO:0007669"/>
    <property type="project" value="UniProtKB-UniRule"/>
</dbReference>
<keyword evidence="2 7" id="KW-0227">DNA damage</keyword>
<dbReference type="STRING" id="1798381.A2721_02310"/>
<dbReference type="AlphaFoldDB" id="A0A1F6A2R8"/>
<dbReference type="SUPFAM" id="SSF111304">
    <property type="entry name" value="Recombination protein RecR"/>
    <property type="match status" value="1"/>
</dbReference>
<organism evidence="9 10">
    <name type="scientific">Candidatus Gottesmanbacteria bacterium RIFCSPHIGHO2_01_FULL_47_48</name>
    <dbReference type="NCBI Taxonomy" id="1798381"/>
    <lineage>
        <taxon>Bacteria</taxon>
        <taxon>Candidatus Gottesmaniibacteriota</taxon>
    </lineage>
</organism>
<dbReference type="GO" id="GO:0008270">
    <property type="term" value="F:zinc ion binding"/>
    <property type="evidence" value="ECO:0007669"/>
    <property type="project" value="UniProtKB-KW"/>
</dbReference>
<evidence type="ECO:0000313" key="9">
    <source>
        <dbReference type="EMBL" id="OGG18950.1"/>
    </source>
</evidence>
<protein>
    <recommendedName>
        <fullName evidence="7">Recombination protein RecR</fullName>
    </recommendedName>
</protein>
<dbReference type="Gene3D" id="6.10.250.240">
    <property type="match status" value="1"/>
</dbReference>
<dbReference type="GO" id="GO:0003677">
    <property type="term" value="F:DNA binding"/>
    <property type="evidence" value="ECO:0007669"/>
    <property type="project" value="UniProtKB-UniRule"/>
</dbReference>
<keyword evidence="1 7" id="KW-0479">Metal-binding</keyword>
<dbReference type="Gene3D" id="1.10.8.420">
    <property type="entry name" value="RecR Domain 1"/>
    <property type="match status" value="1"/>
</dbReference>
<accession>A0A1F6A2R8</accession>
<comment type="function">
    <text evidence="7">May play a role in DNA repair. It seems to be involved in an RecBC-independent recombinational process of DNA repair. It may act with RecF and RecO.</text>
</comment>
<evidence type="ECO:0000256" key="1">
    <source>
        <dbReference type="ARBA" id="ARBA00022723"/>
    </source>
</evidence>
<dbReference type="PANTHER" id="PTHR30446:SF0">
    <property type="entry name" value="RECOMBINATION PROTEIN RECR"/>
    <property type="match status" value="1"/>
</dbReference>
<reference evidence="9 10" key="1">
    <citation type="journal article" date="2016" name="Nat. Commun.">
        <title>Thousands of microbial genomes shed light on interconnected biogeochemical processes in an aquifer system.</title>
        <authorList>
            <person name="Anantharaman K."/>
            <person name="Brown C.T."/>
            <person name="Hug L.A."/>
            <person name="Sharon I."/>
            <person name="Castelle C.J."/>
            <person name="Probst A.J."/>
            <person name="Thomas B.C."/>
            <person name="Singh A."/>
            <person name="Wilkins M.J."/>
            <person name="Karaoz U."/>
            <person name="Brodie E.L."/>
            <person name="Williams K.H."/>
            <person name="Hubbard S.S."/>
            <person name="Banfield J.F."/>
        </authorList>
    </citation>
    <scope>NUCLEOTIDE SEQUENCE [LARGE SCALE GENOMIC DNA]</scope>
</reference>
<dbReference type="InterPro" id="IPR023627">
    <property type="entry name" value="Rcmb_RecR"/>
</dbReference>
<dbReference type="Gene3D" id="3.40.1360.10">
    <property type="match status" value="1"/>
</dbReference>
<dbReference type="Proteomes" id="UP000177871">
    <property type="component" value="Unassembled WGS sequence"/>
</dbReference>
<evidence type="ECO:0000256" key="2">
    <source>
        <dbReference type="ARBA" id="ARBA00022763"/>
    </source>
</evidence>
<feature type="zinc finger region" description="C4-type" evidence="7">
    <location>
        <begin position="57"/>
        <end position="72"/>
    </location>
</feature>
<keyword evidence="3 7" id="KW-0863">Zinc-finger</keyword>
<sequence>MNFPRQIQNLIEAFERLPGVGPKTAERLTFYLLHVPDTEIKKFGEAVAGLKSGIVLCRICKNVSETEVCAICGDSKRDQSTICVVENPLDVFSLEKTGKFGGVYHVLHGVINPLENIGPEELYIQDLIKRLEVRGERLEIKEVILALNPTMEGEATAMFLTKQIRNEQSPMSNKEKFTITRLGVGMPMGGDVQYADETTLGRALEGRRTYE</sequence>
<dbReference type="Pfam" id="PF21175">
    <property type="entry name" value="RecR_C"/>
    <property type="match status" value="1"/>
</dbReference>
<evidence type="ECO:0000256" key="4">
    <source>
        <dbReference type="ARBA" id="ARBA00022833"/>
    </source>
</evidence>
<comment type="similarity">
    <text evidence="7">Belongs to the RecR family.</text>
</comment>
<evidence type="ECO:0000256" key="5">
    <source>
        <dbReference type="ARBA" id="ARBA00023172"/>
    </source>
</evidence>